<gene>
    <name evidence="2" type="ORF">HF854_08065</name>
</gene>
<name>A0A848CHX4_9BACT</name>
<sequence length="108" mass="12095">MNNYRQIVSIALLITSVVLILTGGLILLHLDSRTVMHLHKYFGVAFMVAALLHMGINSKPLRHYLGMRSLVVPLLVAAVLLVAAIAAYDMTRHHGYGRYARDTTFFCR</sequence>
<dbReference type="RefSeq" id="WP_168935831.1">
    <property type="nucleotide sequence ID" value="NZ_CAMDEI010000012.1"/>
</dbReference>
<dbReference type="EMBL" id="JABAFY010000028">
    <property type="protein sequence ID" value="NME52479.1"/>
    <property type="molecule type" value="Genomic_DNA"/>
</dbReference>
<reference evidence="2 3" key="1">
    <citation type="submission" date="2020-04" db="EMBL/GenBank/DDBJ databases">
        <authorList>
            <person name="Hitch T.C.A."/>
            <person name="Wylensek D."/>
            <person name="Clavel T."/>
        </authorList>
    </citation>
    <scope>NUCLEOTIDE SEQUENCE [LARGE SCALE GENOMIC DNA]</scope>
    <source>
        <strain evidence="2 3">PG-251-APC-1</strain>
    </source>
</reference>
<accession>A0A848CHX4</accession>
<evidence type="ECO:0000313" key="2">
    <source>
        <dbReference type="EMBL" id="NME52479.1"/>
    </source>
</evidence>
<dbReference type="AlphaFoldDB" id="A0A848CHX4"/>
<proteinExistence type="predicted"/>
<evidence type="ECO:0000256" key="1">
    <source>
        <dbReference type="SAM" id="Phobius"/>
    </source>
</evidence>
<feature type="transmembrane region" description="Helical" evidence="1">
    <location>
        <begin position="6"/>
        <end position="29"/>
    </location>
</feature>
<keyword evidence="1" id="KW-0472">Membrane</keyword>
<dbReference type="Proteomes" id="UP000522333">
    <property type="component" value="Unassembled WGS sequence"/>
</dbReference>
<comment type="caution">
    <text evidence="2">The sequence shown here is derived from an EMBL/GenBank/DDBJ whole genome shotgun (WGS) entry which is preliminary data.</text>
</comment>
<feature type="transmembrane region" description="Helical" evidence="1">
    <location>
        <begin position="41"/>
        <end position="58"/>
    </location>
</feature>
<evidence type="ECO:0000313" key="3">
    <source>
        <dbReference type="Proteomes" id="UP000522333"/>
    </source>
</evidence>
<protein>
    <recommendedName>
        <fullName evidence="4">DUF4405 domain-containing protein</fullName>
    </recommendedName>
</protein>
<feature type="transmembrane region" description="Helical" evidence="1">
    <location>
        <begin position="70"/>
        <end position="88"/>
    </location>
</feature>
<keyword evidence="1" id="KW-1133">Transmembrane helix</keyword>
<keyword evidence="1" id="KW-0812">Transmembrane</keyword>
<organism evidence="2 3">
    <name type="scientific">Desulfovibrio piger</name>
    <dbReference type="NCBI Taxonomy" id="901"/>
    <lineage>
        <taxon>Bacteria</taxon>
        <taxon>Pseudomonadati</taxon>
        <taxon>Thermodesulfobacteriota</taxon>
        <taxon>Desulfovibrionia</taxon>
        <taxon>Desulfovibrionales</taxon>
        <taxon>Desulfovibrionaceae</taxon>
        <taxon>Desulfovibrio</taxon>
    </lineage>
</organism>
<evidence type="ECO:0008006" key="4">
    <source>
        <dbReference type="Google" id="ProtNLM"/>
    </source>
</evidence>